<proteinExistence type="predicted"/>
<sequence length="314" mass="36337">MDMDWMSALATAIAVLRLGLICGGMWMVLRFIAKPGVLLDFQRKCFIGAGVIYLLGLMPQSLLLLLVNSDLINFMLDNGYLCWAQNFACMIAAALHSVIFLTWITECIQPQKTQCMRMGLLVKHQFFKYLLVLYVGIFILCRGFFLWRIDSDGYYTDVASKTNDATVSHWTMSPVKNPSQVVRLQLMLCETSLSDEETGSFLLTSYFFLLLPLLLLYLLAKSWTLRRRQPTNLPPNTEETEKGDEEPIWWEQEINIQRLLSTSITVWFHLIQPLIFSFHREHFVDFGTHLLLTICVFIPWTPVEKDYNPLQSWV</sequence>
<feature type="transmembrane region" description="Helical" evidence="1">
    <location>
        <begin position="201"/>
        <end position="220"/>
    </location>
</feature>
<feature type="transmembrane region" description="Helical" evidence="1">
    <location>
        <begin position="126"/>
        <end position="147"/>
    </location>
</feature>
<evidence type="ECO:0000313" key="2">
    <source>
        <dbReference type="EMBL" id="GBL83759.1"/>
    </source>
</evidence>
<evidence type="ECO:0000256" key="1">
    <source>
        <dbReference type="SAM" id="Phobius"/>
    </source>
</evidence>
<dbReference type="Proteomes" id="UP000499080">
    <property type="component" value="Unassembled WGS sequence"/>
</dbReference>
<feature type="transmembrane region" description="Helical" evidence="1">
    <location>
        <begin position="6"/>
        <end position="33"/>
    </location>
</feature>
<keyword evidence="1" id="KW-1133">Transmembrane helix</keyword>
<evidence type="ECO:0000313" key="3">
    <source>
        <dbReference type="Proteomes" id="UP000499080"/>
    </source>
</evidence>
<protein>
    <submittedName>
        <fullName evidence="2">Uncharacterized protein</fullName>
    </submittedName>
</protein>
<organism evidence="2 3">
    <name type="scientific">Araneus ventricosus</name>
    <name type="common">Orbweaver spider</name>
    <name type="synonym">Epeira ventricosa</name>
    <dbReference type="NCBI Taxonomy" id="182803"/>
    <lineage>
        <taxon>Eukaryota</taxon>
        <taxon>Metazoa</taxon>
        <taxon>Ecdysozoa</taxon>
        <taxon>Arthropoda</taxon>
        <taxon>Chelicerata</taxon>
        <taxon>Arachnida</taxon>
        <taxon>Araneae</taxon>
        <taxon>Araneomorphae</taxon>
        <taxon>Entelegynae</taxon>
        <taxon>Araneoidea</taxon>
        <taxon>Araneidae</taxon>
        <taxon>Araneus</taxon>
    </lineage>
</organism>
<dbReference type="OrthoDB" id="6427268at2759"/>
<feature type="transmembrane region" description="Helical" evidence="1">
    <location>
        <begin position="45"/>
        <end position="67"/>
    </location>
</feature>
<name>A0A4Y2AWU5_ARAVE</name>
<keyword evidence="3" id="KW-1185">Reference proteome</keyword>
<feature type="transmembrane region" description="Helical" evidence="1">
    <location>
        <begin position="83"/>
        <end position="105"/>
    </location>
</feature>
<keyword evidence="1" id="KW-0812">Transmembrane</keyword>
<reference evidence="2 3" key="1">
    <citation type="journal article" date="2019" name="Sci. Rep.">
        <title>Orb-weaving spider Araneus ventricosus genome elucidates the spidroin gene catalogue.</title>
        <authorList>
            <person name="Kono N."/>
            <person name="Nakamura H."/>
            <person name="Ohtoshi R."/>
            <person name="Moran D.A.P."/>
            <person name="Shinohara A."/>
            <person name="Yoshida Y."/>
            <person name="Fujiwara M."/>
            <person name="Mori M."/>
            <person name="Tomita M."/>
            <person name="Arakawa K."/>
        </authorList>
    </citation>
    <scope>NUCLEOTIDE SEQUENCE [LARGE SCALE GENOMIC DNA]</scope>
</reference>
<accession>A0A4Y2AWU5</accession>
<dbReference type="EMBL" id="BGPR01000034">
    <property type="protein sequence ID" value="GBL83759.1"/>
    <property type="molecule type" value="Genomic_DNA"/>
</dbReference>
<keyword evidence="1" id="KW-0472">Membrane</keyword>
<dbReference type="AlphaFoldDB" id="A0A4Y2AWU5"/>
<gene>
    <name evidence="2" type="ORF">AVEN_132659_1</name>
</gene>
<comment type="caution">
    <text evidence="2">The sequence shown here is derived from an EMBL/GenBank/DDBJ whole genome shotgun (WGS) entry which is preliminary data.</text>
</comment>